<gene>
    <name evidence="6 10" type="primary">clpX</name>
    <name evidence="10" type="ORF">ACFSDA_02035</name>
</gene>
<dbReference type="RefSeq" id="WP_343906230.1">
    <property type="nucleotide sequence ID" value="NZ_BAAAIS010000005.1"/>
</dbReference>
<evidence type="ECO:0000256" key="8">
    <source>
        <dbReference type="SAM" id="MobiDB-lite"/>
    </source>
</evidence>
<dbReference type="Gene3D" id="6.20.220.10">
    <property type="entry name" value="ClpX chaperone, C4-type zinc finger domain"/>
    <property type="match status" value="1"/>
</dbReference>
<evidence type="ECO:0000256" key="4">
    <source>
        <dbReference type="ARBA" id="ARBA00022840"/>
    </source>
</evidence>
<comment type="subunit">
    <text evidence="6">Component of the ClpX-ClpP complex. Forms a hexameric ring that, in the presence of ATP, binds to fourteen ClpP subunits assembled into a disk-like structure with a central cavity, resembling the structure of eukaryotic proteasomes.</text>
</comment>
<dbReference type="InterPro" id="IPR027417">
    <property type="entry name" value="P-loop_NTPase"/>
</dbReference>
<feature type="binding site" evidence="6 7">
    <location>
        <position position="13"/>
    </location>
    <ligand>
        <name>Zn(2+)</name>
        <dbReference type="ChEBI" id="CHEBI:29105"/>
    </ligand>
</feature>
<dbReference type="PANTHER" id="PTHR48102:SF7">
    <property type="entry name" value="ATP-DEPENDENT CLP PROTEASE ATP-BINDING SUBUNIT CLPX-LIKE, MITOCHONDRIAL"/>
    <property type="match status" value="1"/>
</dbReference>
<dbReference type="InterPro" id="IPR019489">
    <property type="entry name" value="Clp_ATPase_C"/>
</dbReference>
<dbReference type="EMBL" id="JBHUFL010000001">
    <property type="protein sequence ID" value="MFD1833844.1"/>
    <property type="molecule type" value="Genomic_DNA"/>
</dbReference>
<keyword evidence="11" id="KW-1185">Reference proteome</keyword>
<feature type="binding site" evidence="6 7">
    <location>
        <position position="16"/>
    </location>
    <ligand>
        <name>Zn(2+)</name>
        <dbReference type="ChEBI" id="CHEBI:29105"/>
    </ligand>
</feature>
<feature type="binding site" evidence="6">
    <location>
        <begin position="152"/>
        <end position="159"/>
    </location>
    <ligand>
        <name>ATP</name>
        <dbReference type="ChEBI" id="CHEBI:30616"/>
    </ligand>
</feature>
<dbReference type="InterPro" id="IPR050052">
    <property type="entry name" value="ATP-dep_Clp_protease_ClpX"/>
</dbReference>
<dbReference type="Pfam" id="PF10431">
    <property type="entry name" value="ClpB_D2-small"/>
    <property type="match status" value="1"/>
</dbReference>
<organism evidence="10 11">
    <name type="scientific">Brachybacterium rhamnosum</name>
    <dbReference type="NCBI Taxonomy" id="173361"/>
    <lineage>
        <taxon>Bacteria</taxon>
        <taxon>Bacillati</taxon>
        <taxon>Actinomycetota</taxon>
        <taxon>Actinomycetes</taxon>
        <taxon>Micrococcales</taxon>
        <taxon>Dermabacteraceae</taxon>
        <taxon>Brachybacterium</taxon>
    </lineage>
</organism>
<feature type="compositionally biased region" description="Basic and acidic residues" evidence="8">
    <location>
        <begin position="444"/>
        <end position="458"/>
    </location>
</feature>
<dbReference type="InterPro" id="IPR059188">
    <property type="entry name" value="Znf_CLPX-like"/>
</dbReference>
<evidence type="ECO:0000256" key="7">
    <source>
        <dbReference type="PROSITE-ProRule" id="PRU01250"/>
    </source>
</evidence>
<dbReference type="InterPro" id="IPR046425">
    <property type="entry name" value="ClpX_bact"/>
</dbReference>
<dbReference type="GO" id="GO:0005524">
    <property type="term" value="F:ATP binding"/>
    <property type="evidence" value="ECO:0007669"/>
    <property type="project" value="UniProtKB-KW"/>
</dbReference>
<dbReference type="HAMAP" id="MF_00175">
    <property type="entry name" value="ClpX"/>
    <property type="match status" value="1"/>
</dbReference>
<evidence type="ECO:0000256" key="6">
    <source>
        <dbReference type="HAMAP-Rule" id="MF_00175"/>
    </source>
</evidence>
<reference evidence="11" key="1">
    <citation type="journal article" date="2019" name="Int. J. Syst. Evol. Microbiol.">
        <title>The Global Catalogue of Microorganisms (GCM) 10K type strain sequencing project: providing services to taxonomists for standard genome sequencing and annotation.</title>
        <authorList>
            <consortium name="The Broad Institute Genomics Platform"/>
            <consortium name="The Broad Institute Genome Sequencing Center for Infectious Disease"/>
            <person name="Wu L."/>
            <person name="Ma J."/>
        </authorList>
    </citation>
    <scope>NUCLEOTIDE SEQUENCE [LARGE SCALE GENOMIC DNA]</scope>
    <source>
        <strain evidence="11">JCM 11650</strain>
    </source>
</reference>
<evidence type="ECO:0000313" key="11">
    <source>
        <dbReference type="Proteomes" id="UP001597280"/>
    </source>
</evidence>
<dbReference type="SUPFAM" id="SSF57716">
    <property type="entry name" value="Glucocorticoid receptor-like (DNA-binding domain)"/>
    <property type="match status" value="1"/>
</dbReference>
<dbReference type="InterPro" id="IPR010603">
    <property type="entry name" value="Znf_CppX_C4"/>
</dbReference>
<dbReference type="GO" id="GO:0006508">
    <property type="term" value="P:proteolysis"/>
    <property type="evidence" value="ECO:0007669"/>
    <property type="project" value="UniProtKB-KW"/>
</dbReference>
<dbReference type="Gene3D" id="1.10.8.60">
    <property type="match status" value="1"/>
</dbReference>
<evidence type="ECO:0000256" key="2">
    <source>
        <dbReference type="ARBA" id="ARBA00022741"/>
    </source>
</evidence>
<accession>A0ABW4PUD0</accession>
<feature type="region of interest" description="Disordered" evidence="8">
    <location>
        <begin position="436"/>
        <end position="458"/>
    </location>
</feature>
<dbReference type="SMART" id="SM00382">
    <property type="entry name" value="AAA"/>
    <property type="match status" value="1"/>
</dbReference>
<keyword evidence="1 6" id="KW-0479">Metal-binding</keyword>
<evidence type="ECO:0000256" key="5">
    <source>
        <dbReference type="ARBA" id="ARBA00023186"/>
    </source>
</evidence>
<dbReference type="NCBIfam" id="TIGR00382">
    <property type="entry name" value="clpX"/>
    <property type="match status" value="1"/>
</dbReference>
<feature type="region of interest" description="Disordered" evidence="8">
    <location>
        <begin position="104"/>
        <end position="134"/>
    </location>
</feature>
<evidence type="ECO:0000313" key="10">
    <source>
        <dbReference type="EMBL" id="MFD1833844.1"/>
    </source>
</evidence>
<name>A0ABW4PUD0_9MICO</name>
<keyword evidence="10" id="KW-0645">Protease</keyword>
<dbReference type="PANTHER" id="PTHR48102">
    <property type="entry name" value="ATP-DEPENDENT CLP PROTEASE ATP-BINDING SUBUNIT CLPX-LIKE, MITOCHONDRIAL-RELATED"/>
    <property type="match status" value="1"/>
</dbReference>
<keyword evidence="3 6" id="KW-0862">Zinc</keyword>
<dbReference type="SMART" id="SM01086">
    <property type="entry name" value="ClpB_D2-small"/>
    <property type="match status" value="1"/>
</dbReference>
<evidence type="ECO:0000259" key="9">
    <source>
        <dbReference type="PROSITE" id="PS51902"/>
    </source>
</evidence>
<feature type="binding site" evidence="6 7">
    <location>
        <position position="35"/>
    </location>
    <ligand>
        <name>Zn(2+)</name>
        <dbReference type="ChEBI" id="CHEBI:29105"/>
    </ligand>
</feature>
<dbReference type="SUPFAM" id="SSF52540">
    <property type="entry name" value="P-loop containing nucleoside triphosphate hydrolases"/>
    <property type="match status" value="1"/>
</dbReference>
<dbReference type="Pfam" id="PF06689">
    <property type="entry name" value="zf-C4_ClpX"/>
    <property type="match status" value="1"/>
</dbReference>
<feature type="binding site" evidence="6 7">
    <location>
        <position position="38"/>
    </location>
    <ligand>
        <name>Zn(2+)</name>
        <dbReference type="ChEBI" id="CHEBI:29105"/>
    </ligand>
</feature>
<keyword evidence="10" id="KW-0378">Hydrolase</keyword>
<dbReference type="NCBIfam" id="NF003745">
    <property type="entry name" value="PRK05342.1"/>
    <property type="match status" value="1"/>
</dbReference>
<keyword evidence="4 6" id="KW-0067">ATP-binding</keyword>
<dbReference type="InterPro" id="IPR003959">
    <property type="entry name" value="ATPase_AAA_core"/>
</dbReference>
<dbReference type="SMART" id="SM00994">
    <property type="entry name" value="zf-C4_ClpX"/>
    <property type="match status" value="1"/>
</dbReference>
<dbReference type="Pfam" id="PF07724">
    <property type="entry name" value="AAA_2"/>
    <property type="match status" value="1"/>
</dbReference>
<evidence type="ECO:0000256" key="1">
    <source>
        <dbReference type="ARBA" id="ARBA00022723"/>
    </source>
</evidence>
<keyword evidence="5 6" id="KW-0143">Chaperone</keyword>
<dbReference type="Gene3D" id="3.40.50.300">
    <property type="entry name" value="P-loop containing nucleotide triphosphate hydrolases"/>
    <property type="match status" value="1"/>
</dbReference>
<dbReference type="InterPro" id="IPR038366">
    <property type="entry name" value="Znf_CppX_C4_sf"/>
</dbReference>
<dbReference type="PROSITE" id="PS51902">
    <property type="entry name" value="CLPX_ZB"/>
    <property type="match status" value="1"/>
</dbReference>
<dbReference type="InterPro" id="IPR003593">
    <property type="entry name" value="AAA+_ATPase"/>
</dbReference>
<dbReference type="Proteomes" id="UP001597280">
    <property type="component" value="Unassembled WGS sequence"/>
</dbReference>
<evidence type="ECO:0000256" key="3">
    <source>
        <dbReference type="ARBA" id="ARBA00022833"/>
    </source>
</evidence>
<dbReference type="InterPro" id="IPR004487">
    <property type="entry name" value="Clp_protease_ATP-bd_su_ClpX"/>
</dbReference>
<protein>
    <recommendedName>
        <fullName evidence="6">ATP-dependent Clp protease ATP-binding subunit ClpX</fullName>
    </recommendedName>
</protein>
<dbReference type="CDD" id="cd19497">
    <property type="entry name" value="RecA-like_ClpX"/>
    <property type="match status" value="1"/>
</dbReference>
<keyword evidence="2 6" id="KW-0547">Nucleotide-binding</keyword>
<proteinExistence type="inferred from homology"/>
<feature type="domain" description="ClpX-type ZB" evidence="9">
    <location>
        <begin position="1"/>
        <end position="54"/>
    </location>
</feature>
<comment type="similarity">
    <text evidence="6 7">Belongs to the ClpX chaperone family.</text>
</comment>
<comment type="function">
    <text evidence="6">ATP-dependent specificity component of the Clp protease. It directs the protease to specific substrates. Can perform chaperone functions in the absence of ClpP.</text>
</comment>
<dbReference type="GO" id="GO:0008233">
    <property type="term" value="F:peptidase activity"/>
    <property type="evidence" value="ECO:0007669"/>
    <property type="project" value="UniProtKB-KW"/>
</dbReference>
<comment type="caution">
    <text evidence="10">The sequence shown here is derived from an EMBL/GenBank/DDBJ whole genome shotgun (WGS) entry which is preliminary data.</text>
</comment>
<sequence length="458" mass="49654">MARTSDGADVFKCSFCGKSQKQVERLISGPQVYICEECIELCNEIIAEEIQAAQPAPEKQEPLPSPKEIFDFLEQFVVGQEPAKRSLAVAVYNHYKRVRAQEAQAAAGPARAGKGGRPGPAAVHAEEDGEAEAPDELDGVEVAKSNVMIVGPTGCGKTYLAQTLARMLDVPFAMADATALTEAGYVGEDVENILLKLLQAADYDVEKAQRGIIYIDEVDKIGRKAENPSITRDVSGEGVQQALLKILEGTVAAVPPQGGRKHPHQDFIQIDTTNVLFIVAGAFAGIEDIIGNRIGRRGIGFGADLHTPMEQEQIYGELLPEDLLKFGLIPEFIGRLPVITSVSNLDREALISILTEPRNALARQYQKMFRLDGVELDFDRGALEAIAEKAIARGTGARGLRAILEESLQPVMFEVPSRDDVAKVVITEGVITEGRPPLMLTTSEAERDEAGDRRDRSA</sequence>